<accession>A0A7K6BU40</accession>
<dbReference type="InterPro" id="IPR036706">
    <property type="entry name" value="VOMI_sf"/>
</dbReference>
<reference evidence="1 2" key="1">
    <citation type="submission" date="2019-09" db="EMBL/GenBank/DDBJ databases">
        <title>Bird 10,000 Genomes (B10K) Project - Family phase.</title>
        <authorList>
            <person name="Zhang G."/>
        </authorList>
    </citation>
    <scope>NUCLEOTIDE SEQUENCE [LARGE SCALE GENOMIC DNA]</scope>
    <source>
        <strain evidence="1">B10K-DU-012-10</strain>
        <tissue evidence="1">Blood</tissue>
    </source>
</reference>
<comment type="caution">
    <text evidence="1">The sequence shown here is derived from an EMBL/GenBank/DDBJ whole genome shotgun (WGS) entry which is preliminary data.</text>
</comment>
<protein>
    <submittedName>
        <fullName evidence="1">VMO1 protein</fullName>
    </submittedName>
</protein>
<dbReference type="InterPro" id="IPR005515">
    <property type="entry name" value="VOMI"/>
</dbReference>
<sequence>GGTVLEGGGNARGAWGDWSPPCPSYCNICGIRTLVDPSRDAYDDSGLNDVRLYCCS</sequence>
<gene>
    <name evidence="1" type="primary">Vmo1_0</name>
    <name evidence="1" type="ORF">PTIVIO_R15647</name>
</gene>
<keyword evidence="2" id="KW-1185">Reference proteome</keyword>
<dbReference type="Pfam" id="PF03762">
    <property type="entry name" value="VOMI"/>
    <property type="match status" value="1"/>
</dbReference>
<dbReference type="Proteomes" id="UP000584880">
    <property type="component" value="Unassembled WGS sequence"/>
</dbReference>
<feature type="non-terminal residue" evidence="1">
    <location>
        <position position="1"/>
    </location>
</feature>
<evidence type="ECO:0000313" key="1">
    <source>
        <dbReference type="EMBL" id="NWV05884.1"/>
    </source>
</evidence>
<name>A0A7K6BU40_PTIVI</name>
<dbReference type="GO" id="GO:0005615">
    <property type="term" value="C:extracellular space"/>
    <property type="evidence" value="ECO:0007669"/>
    <property type="project" value="TreeGrafter"/>
</dbReference>
<dbReference type="EMBL" id="VZRJ01004102">
    <property type="protein sequence ID" value="NWV05884.1"/>
    <property type="molecule type" value="Genomic_DNA"/>
</dbReference>
<dbReference type="AlphaFoldDB" id="A0A7K6BU40"/>
<feature type="non-terminal residue" evidence="1">
    <location>
        <position position="56"/>
    </location>
</feature>
<dbReference type="PANTHER" id="PTHR18841:SF0">
    <property type="entry name" value="VITELLINE MEMBRANE OUTER LAYER 1 HOMOLOG A-RELATED"/>
    <property type="match status" value="1"/>
</dbReference>
<dbReference type="PANTHER" id="PTHR18841">
    <property type="entry name" value="VITELLINE MEMBRANE OUTER LAYER PROTEIN I-RELATED"/>
    <property type="match status" value="1"/>
</dbReference>
<dbReference type="SUPFAM" id="SSF51092">
    <property type="entry name" value="Vitelline membrane outer protein-I (VMO-I)"/>
    <property type="match status" value="1"/>
</dbReference>
<dbReference type="Gene3D" id="2.100.10.20">
    <property type="entry name" value="Vitelline membrane outer layer protein I (VOMI)"/>
    <property type="match status" value="1"/>
</dbReference>
<proteinExistence type="predicted"/>
<organism evidence="1 2">
    <name type="scientific">Ptilonorhynchus violaceus</name>
    <name type="common">Satin bowerbird</name>
    <name type="synonym">Pyrrhocorax violaceus</name>
    <dbReference type="NCBI Taxonomy" id="28724"/>
    <lineage>
        <taxon>Eukaryota</taxon>
        <taxon>Metazoa</taxon>
        <taxon>Chordata</taxon>
        <taxon>Craniata</taxon>
        <taxon>Vertebrata</taxon>
        <taxon>Euteleostomi</taxon>
        <taxon>Archelosauria</taxon>
        <taxon>Archosauria</taxon>
        <taxon>Dinosauria</taxon>
        <taxon>Saurischia</taxon>
        <taxon>Theropoda</taxon>
        <taxon>Coelurosauria</taxon>
        <taxon>Aves</taxon>
        <taxon>Neognathae</taxon>
        <taxon>Neoaves</taxon>
        <taxon>Telluraves</taxon>
        <taxon>Australaves</taxon>
        <taxon>Passeriformes</taxon>
        <taxon>Ptilonorhynchidae</taxon>
        <taxon>Ptilonorhynchus</taxon>
    </lineage>
</organism>
<evidence type="ECO:0000313" key="2">
    <source>
        <dbReference type="Proteomes" id="UP000584880"/>
    </source>
</evidence>